<sequence length="258" mass="27907">MSAEAVGNNIQQNGAFALCQRELTLVSVDHGERVEAVHALCMHGGRHYAGSDARHHVVPHRFAAGLSAHTVEVVVNIKDNRNRAAVLAPECTHLVHGGDHEAFPNGAAGHGAVADVADDHARFFVDEFKERRARSDAAAAADDGVVRVDAKRRKERVHRTAKSLIEAVFAGKGFAHHAVQQEVDANLLNGLAAVFDHGKRSSVKEVFHDGGKLFIVQNLNGAQTLGKYFAVAAVGTKGIVVQREFVRRADIRRFLTDT</sequence>
<organism evidence="1">
    <name type="scientific">bioreactor metagenome</name>
    <dbReference type="NCBI Taxonomy" id="1076179"/>
    <lineage>
        <taxon>unclassified sequences</taxon>
        <taxon>metagenomes</taxon>
        <taxon>ecological metagenomes</taxon>
    </lineage>
</organism>
<comment type="caution">
    <text evidence="1">The sequence shown here is derived from an EMBL/GenBank/DDBJ whole genome shotgun (WGS) entry which is preliminary data.</text>
</comment>
<gene>
    <name evidence="1" type="ORF">SDC9_56207</name>
</gene>
<proteinExistence type="predicted"/>
<reference evidence="1" key="1">
    <citation type="submission" date="2019-08" db="EMBL/GenBank/DDBJ databases">
        <authorList>
            <person name="Kucharzyk K."/>
            <person name="Murdoch R.W."/>
            <person name="Higgins S."/>
            <person name="Loffler F."/>
        </authorList>
    </citation>
    <scope>NUCLEOTIDE SEQUENCE</scope>
</reference>
<name>A0A644X6V5_9ZZZZ</name>
<accession>A0A644X6V5</accession>
<evidence type="ECO:0000313" key="1">
    <source>
        <dbReference type="EMBL" id="MPM09884.1"/>
    </source>
</evidence>
<protein>
    <submittedName>
        <fullName evidence="1">Uncharacterized protein</fullName>
    </submittedName>
</protein>
<dbReference type="AlphaFoldDB" id="A0A644X6V5"/>
<dbReference type="EMBL" id="VSSQ01001624">
    <property type="protein sequence ID" value="MPM09884.1"/>
    <property type="molecule type" value="Genomic_DNA"/>
</dbReference>